<dbReference type="OrthoDB" id="5778525at2759"/>
<dbReference type="InterPro" id="IPR011598">
    <property type="entry name" value="bHLH_dom"/>
</dbReference>
<dbReference type="SMART" id="SM00353">
    <property type="entry name" value="HLH"/>
    <property type="match status" value="1"/>
</dbReference>
<comment type="subcellular location">
    <subcellularLocation>
        <location evidence="1">Nucleus</location>
    </subcellularLocation>
</comment>
<dbReference type="RefSeq" id="XP_016480568.1">
    <property type="nucleotide sequence ID" value="XM_016625082.2"/>
</dbReference>
<name>A0A1S4AVP4_TOBAC</name>
<dbReference type="Proteomes" id="UP000790787">
    <property type="component" value="Chromosome 21"/>
</dbReference>
<accession>A0A1S4AVP4</accession>
<organism evidence="7 8">
    <name type="scientific">Nicotiana tabacum</name>
    <name type="common">Common tobacco</name>
    <dbReference type="NCBI Taxonomy" id="4097"/>
    <lineage>
        <taxon>Eukaryota</taxon>
        <taxon>Viridiplantae</taxon>
        <taxon>Streptophyta</taxon>
        <taxon>Embryophyta</taxon>
        <taxon>Tracheophyta</taxon>
        <taxon>Spermatophyta</taxon>
        <taxon>Magnoliopsida</taxon>
        <taxon>eudicotyledons</taxon>
        <taxon>Gunneridae</taxon>
        <taxon>Pentapetalae</taxon>
        <taxon>asterids</taxon>
        <taxon>lamiids</taxon>
        <taxon>Solanales</taxon>
        <taxon>Solanaceae</taxon>
        <taxon>Nicotianoideae</taxon>
        <taxon>Nicotianeae</taxon>
        <taxon>Nicotiana</taxon>
    </lineage>
</organism>
<evidence type="ECO:0000256" key="3">
    <source>
        <dbReference type="ARBA" id="ARBA00023163"/>
    </source>
</evidence>
<sequence>MEDENDAITRAYHSSHSQIQENLARDYRLATQKATAFRRFIRSNLVPILAHKQNMLNRSITFFKNLYLMRRQEQIQVKSTQVHHMISERRRREKLNENFQQLRSLLPPGTKKDKASVLAATTENIISLKAQVEELSKRNEILEAQLLKKKEASEFTSGSGKLVVQIINISESTSEARIVELQVIVKGKCSKLDLVIRLLEFLKMADNVSIESVEANTRMVQSCPVTLVTLRLRIQGDEWDESAFLEAAKKVAGDMEIIG</sequence>
<feature type="coiled-coil region" evidence="5">
    <location>
        <begin position="85"/>
        <end position="152"/>
    </location>
</feature>
<dbReference type="SMR" id="A0A1S4AVP4"/>
<evidence type="ECO:0000256" key="5">
    <source>
        <dbReference type="SAM" id="Coils"/>
    </source>
</evidence>
<reference evidence="7" key="1">
    <citation type="journal article" date="2014" name="Nat. Commun.">
        <title>The tobacco genome sequence and its comparison with those of tomato and potato.</title>
        <authorList>
            <person name="Sierro N."/>
            <person name="Battey J.N."/>
            <person name="Ouadi S."/>
            <person name="Bakaher N."/>
            <person name="Bovet L."/>
            <person name="Willig A."/>
            <person name="Goepfert S."/>
            <person name="Peitsch M.C."/>
            <person name="Ivanov N.V."/>
        </authorList>
    </citation>
    <scope>NUCLEOTIDE SEQUENCE [LARGE SCALE GENOMIC DNA]</scope>
</reference>
<evidence type="ECO:0000313" key="7">
    <source>
        <dbReference type="Proteomes" id="UP000790787"/>
    </source>
</evidence>
<evidence type="ECO:0000256" key="4">
    <source>
        <dbReference type="ARBA" id="ARBA00023242"/>
    </source>
</evidence>
<dbReference type="InterPro" id="IPR036638">
    <property type="entry name" value="HLH_DNA-bd_sf"/>
</dbReference>
<dbReference type="AlphaFoldDB" id="A0A1S4AVP4"/>
<dbReference type="InterPro" id="IPR045239">
    <property type="entry name" value="bHLH95_bHLH"/>
</dbReference>
<dbReference type="PROSITE" id="PS50888">
    <property type="entry name" value="BHLH"/>
    <property type="match status" value="1"/>
</dbReference>
<feature type="domain" description="BHLH" evidence="6">
    <location>
        <begin position="79"/>
        <end position="128"/>
    </location>
</feature>
<protein>
    <submittedName>
        <fullName evidence="8">Transcription factor bHLH041</fullName>
    </submittedName>
</protein>
<keyword evidence="7" id="KW-1185">Reference proteome</keyword>
<dbReference type="GO" id="GO:0005634">
    <property type="term" value="C:nucleus"/>
    <property type="evidence" value="ECO:0000318"/>
    <property type="project" value="GO_Central"/>
</dbReference>
<dbReference type="GO" id="GO:0000976">
    <property type="term" value="F:transcription cis-regulatory region binding"/>
    <property type="evidence" value="ECO:0000318"/>
    <property type="project" value="GO_Central"/>
</dbReference>
<evidence type="ECO:0000256" key="1">
    <source>
        <dbReference type="ARBA" id="ARBA00004123"/>
    </source>
</evidence>
<dbReference type="InterPro" id="IPR044658">
    <property type="entry name" value="bHLH92/bHLH041-like"/>
</dbReference>
<evidence type="ECO:0000313" key="8">
    <source>
        <dbReference type="RefSeq" id="XP_016480568.1"/>
    </source>
</evidence>
<dbReference type="Pfam" id="PF23132">
    <property type="entry name" value="DUF7049"/>
    <property type="match status" value="1"/>
</dbReference>
<keyword evidence="2" id="KW-0805">Transcription regulation</keyword>
<evidence type="ECO:0000256" key="2">
    <source>
        <dbReference type="ARBA" id="ARBA00023015"/>
    </source>
</evidence>
<dbReference type="KEGG" id="nta:107801711"/>
<dbReference type="Gene3D" id="4.10.280.10">
    <property type="entry name" value="Helix-loop-helix DNA-binding domain"/>
    <property type="match status" value="1"/>
</dbReference>
<dbReference type="SUPFAM" id="SSF47459">
    <property type="entry name" value="HLH, helix-loop-helix DNA-binding domain"/>
    <property type="match status" value="1"/>
</dbReference>
<dbReference type="PANTHER" id="PTHR46665:SF1">
    <property type="entry name" value="SPERMATOGENESIS- AND OOGENESIS-SPECIFIC BASIC HELIX-LOOP-HELIX-CONTAINING PROTEIN 1"/>
    <property type="match status" value="1"/>
</dbReference>
<dbReference type="GO" id="GO:0046983">
    <property type="term" value="F:protein dimerization activity"/>
    <property type="evidence" value="ECO:0007669"/>
    <property type="project" value="InterPro"/>
</dbReference>
<keyword evidence="3" id="KW-0804">Transcription</keyword>
<dbReference type="RefSeq" id="XP_016480568.1">
    <property type="nucleotide sequence ID" value="XM_016625082.1"/>
</dbReference>
<proteinExistence type="predicted"/>
<dbReference type="CDD" id="cd11393">
    <property type="entry name" value="bHLH_AtbHLH_like"/>
    <property type="match status" value="1"/>
</dbReference>
<dbReference type="InterPro" id="IPR055477">
    <property type="entry name" value="DUF7049"/>
</dbReference>
<evidence type="ECO:0000259" key="6">
    <source>
        <dbReference type="PROSITE" id="PS50888"/>
    </source>
</evidence>
<keyword evidence="4" id="KW-0539">Nucleus</keyword>
<dbReference type="Pfam" id="PF00010">
    <property type="entry name" value="HLH"/>
    <property type="match status" value="1"/>
</dbReference>
<dbReference type="STRING" id="4097.A0A1S4AVP4"/>
<keyword evidence="5" id="KW-0175">Coiled coil</keyword>
<dbReference type="GeneID" id="107801711"/>
<dbReference type="PANTHER" id="PTHR46665">
    <property type="entry name" value="TRANSCRIPTION FACTOR BHLH041-RELATED-RELATED"/>
    <property type="match status" value="1"/>
</dbReference>
<reference evidence="8" key="2">
    <citation type="submission" date="2025-08" db="UniProtKB">
        <authorList>
            <consortium name="RefSeq"/>
        </authorList>
    </citation>
    <scope>IDENTIFICATION</scope>
    <source>
        <tissue evidence="8">Leaf</tissue>
    </source>
</reference>
<gene>
    <name evidence="8" type="primary">LOC107801711</name>
</gene>
<dbReference type="OMA" id="ANTRMVQ"/>
<dbReference type="PaxDb" id="4097-A0A1S4AVP4"/>